<dbReference type="Pfam" id="PF01047">
    <property type="entry name" value="MarR"/>
    <property type="match status" value="1"/>
</dbReference>
<name>A0A832I671_9THEM</name>
<dbReference type="PANTHER" id="PTHR33164:SF57">
    <property type="entry name" value="MARR-FAMILY TRANSCRIPTIONAL REGULATOR"/>
    <property type="match status" value="1"/>
</dbReference>
<feature type="domain" description="HTH marR-type" evidence="1">
    <location>
        <begin position="7"/>
        <end position="139"/>
    </location>
</feature>
<reference evidence="2" key="1">
    <citation type="journal article" date="2020" name="mSystems">
        <title>Genome- and Community-Level Interaction Insights into Carbon Utilization and Element Cycling Functions of Hydrothermarchaeota in Hydrothermal Sediment.</title>
        <authorList>
            <person name="Zhou Z."/>
            <person name="Liu Y."/>
            <person name="Xu W."/>
            <person name="Pan J."/>
            <person name="Luo Z.H."/>
            <person name="Li M."/>
        </authorList>
    </citation>
    <scope>NUCLEOTIDE SEQUENCE [LARGE SCALE GENOMIC DNA]</scope>
    <source>
        <strain evidence="2">SpSt-86</strain>
    </source>
</reference>
<sequence length="149" mass="17279">MVIDVDSRRMIESIVEITLRFSQMIKFHPELEKLRAVELYALFYLIKYGPCKMKELADALSMTKANVTHLVDVLEKKGFVKRTPDESDRRVIQLRVTQHGERVYNELIEELSKLVDRVVAELDPDDSMLISKGFEKFLEIFTDSKGAEV</sequence>
<dbReference type="InterPro" id="IPR036390">
    <property type="entry name" value="WH_DNA-bd_sf"/>
</dbReference>
<dbReference type="GO" id="GO:0003700">
    <property type="term" value="F:DNA-binding transcription factor activity"/>
    <property type="evidence" value="ECO:0007669"/>
    <property type="project" value="InterPro"/>
</dbReference>
<accession>A0A832I671</accession>
<dbReference type="SMART" id="SM00347">
    <property type="entry name" value="HTH_MARR"/>
    <property type="match status" value="1"/>
</dbReference>
<evidence type="ECO:0000313" key="2">
    <source>
        <dbReference type="EMBL" id="HGZ79206.1"/>
    </source>
</evidence>
<dbReference type="InterPro" id="IPR000835">
    <property type="entry name" value="HTH_MarR-typ"/>
</dbReference>
<dbReference type="EMBL" id="DTKQ01000033">
    <property type="protein sequence ID" value="HGZ79206.1"/>
    <property type="molecule type" value="Genomic_DNA"/>
</dbReference>
<gene>
    <name evidence="2" type="ORF">ENW55_04400</name>
</gene>
<dbReference type="InterPro" id="IPR036388">
    <property type="entry name" value="WH-like_DNA-bd_sf"/>
</dbReference>
<dbReference type="PROSITE" id="PS50995">
    <property type="entry name" value="HTH_MARR_2"/>
    <property type="match status" value="1"/>
</dbReference>
<dbReference type="GO" id="GO:0006950">
    <property type="term" value="P:response to stress"/>
    <property type="evidence" value="ECO:0007669"/>
    <property type="project" value="TreeGrafter"/>
</dbReference>
<comment type="caution">
    <text evidence="2">The sequence shown here is derived from an EMBL/GenBank/DDBJ whole genome shotgun (WGS) entry which is preliminary data.</text>
</comment>
<dbReference type="PRINTS" id="PR00598">
    <property type="entry name" value="HTHMARR"/>
</dbReference>
<protein>
    <submittedName>
        <fullName evidence="2">MarR family transcriptional regulator</fullName>
    </submittedName>
</protein>
<dbReference type="PANTHER" id="PTHR33164">
    <property type="entry name" value="TRANSCRIPTIONAL REGULATOR, MARR FAMILY"/>
    <property type="match status" value="1"/>
</dbReference>
<evidence type="ECO:0000259" key="1">
    <source>
        <dbReference type="PROSITE" id="PS50995"/>
    </source>
</evidence>
<dbReference type="InterPro" id="IPR039422">
    <property type="entry name" value="MarR/SlyA-like"/>
</dbReference>
<dbReference type="Gene3D" id="1.10.10.10">
    <property type="entry name" value="Winged helix-like DNA-binding domain superfamily/Winged helix DNA-binding domain"/>
    <property type="match status" value="1"/>
</dbReference>
<organism evidence="2">
    <name type="scientific">Pseudothermotoga hypogea</name>
    <dbReference type="NCBI Taxonomy" id="57487"/>
    <lineage>
        <taxon>Bacteria</taxon>
        <taxon>Thermotogati</taxon>
        <taxon>Thermotogota</taxon>
        <taxon>Thermotogae</taxon>
        <taxon>Thermotogales</taxon>
        <taxon>Thermotogaceae</taxon>
        <taxon>Pseudothermotoga</taxon>
    </lineage>
</organism>
<dbReference type="AlphaFoldDB" id="A0A832I671"/>
<proteinExistence type="predicted"/>
<dbReference type="SUPFAM" id="SSF46785">
    <property type="entry name" value="Winged helix' DNA-binding domain"/>
    <property type="match status" value="1"/>
</dbReference>